<dbReference type="Proteomes" id="UP000237105">
    <property type="component" value="Unassembled WGS sequence"/>
</dbReference>
<feature type="compositionally biased region" description="Polar residues" evidence="5">
    <location>
        <begin position="548"/>
        <end position="565"/>
    </location>
</feature>
<proteinExistence type="predicted"/>
<dbReference type="SUPFAM" id="SSF57903">
    <property type="entry name" value="FYVE/PHD zinc finger"/>
    <property type="match status" value="1"/>
</dbReference>
<keyword evidence="3" id="KW-0862">Zinc</keyword>
<evidence type="ECO:0000256" key="3">
    <source>
        <dbReference type="ARBA" id="ARBA00022833"/>
    </source>
</evidence>
<dbReference type="GO" id="GO:0008270">
    <property type="term" value="F:zinc ion binding"/>
    <property type="evidence" value="ECO:0007669"/>
    <property type="project" value="UniProtKB-KW"/>
</dbReference>
<dbReference type="InterPro" id="IPR011011">
    <property type="entry name" value="Znf_FYVE_PHD"/>
</dbReference>
<dbReference type="Gene3D" id="3.30.40.10">
    <property type="entry name" value="Zinc/RING finger domain, C3HC4 (zinc finger)"/>
    <property type="match status" value="1"/>
</dbReference>
<organism evidence="7 8">
    <name type="scientific">Parasponia andersonii</name>
    <name type="common">Sponia andersonii</name>
    <dbReference type="NCBI Taxonomy" id="3476"/>
    <lineage>
        <taxon>Eukaryota</taxon>
        <taxon>Viridiplantae</taxon>
        <taxon>Streptophyta</taxon>
        <taxon>Embryophyta</taxon>
        <taxon>Tracheophyta</taxon>
        <taxon>Spermatophyta</taxon>
        <taxon>Magnoliopsida</taxon>
        <taxon>eudicotyledons</taxon>
        <taxon>Gunneridae</taxon>
        <taxon>Pentapetalae</taxon>
        <taxon>rosids</taxon>
        <taxon>fabids</taxon>
        <taxon>Rosales</taxon>
        <taxon>Cannabaceae</taxon>
        <taxon>Parasponia</taxon>
    </lineage>
</organism>
<dbReference type="InterPro" id="IPR001965">
    <property type="entry name" value="Znf_PHD"/>
</dbReference>
<dbReference type="Pfam" id="PF00628">
    <property type="entry name" value="PHD"/>
    <property type="match status" value="1"/>
</dbReference>
<name>A0A2P5D167_PARAD</name>
<dbReference type="PANTHER" id="PTHR47177:SF3">
    <property type="entry name" value="F18C1.6 PROTEIN"/>
    <property type="match status" value="1"/>
</dbReference>
<evidence type="ECO:0000259" key="6">
    <source>
        <dbReference type="PROSITE" id="PS50016"/>
    </source>
</evidence>
<evidence type="ECO:0000256" key="2">
    <source>
        <dbReference type="ARBA" id="ARBA00022771"/>
    </source>
</evidence>
<accession>A0A2P5D167</accession>
<feature type="region of interest" description="Disordered" evidence="5">
    <location>
        <begin position="1"/>
        <end position="175"/>
    </location>
</feature>
<dbReference type="SMART" id="SM00249">
    <property type="entry name" value="PHD"/>
    <property type="match status" value="1"/>
</dbReference>
<dbReference type="EMBL" id="JXTB01000075">
    <property type="protein sequence ID" value="PON67023.1"/>
    <property type="molecule type" value="Genomic_DNA"/>
</dbReference>
<feature type="compositionally biased region" description="Basic residues" evidence="5">
    <location>
        <begin position="134"/>
        <end position="175"/>
    </location>
</feature>
<sequence length="712" mass="79879">MVRGGKVSSKRKFRNRFRSKDKGSDDSDEDYVVSDEENEVSGNSDEDYCFSVDGFASEDDSFDEEENEEEERETKRVKKVGRSKSRTRSRNFIVEEEEEEEEVEEEEEDIEEVKKTTRSKVQSSFSEEEESRMTKKKSNTKAGKRVSWKKGSLRGQKRRRKSMVSKRPLSRKVKKKCGFRRKVRCDDDVDFIDSGLVLKEKSAIKTGRKRRRFVLPSDSDFASSGYSDYEYTISEEEREQVREAREFCGQATTNLRSSSVSDKIRENVVVQLERKPTGRKGKEKVEELKAEVVKQRFITISKPAKSTAGVDLRVAVITVPERDQVYQPSEEELRSYLDPYENVICTECHEGGDDGLMLLCDLCDSPAHTYCVGLEQEVPEGNWYCDGCRPVALGSSSSLAAQTRLSDQRTNRPSPIVNYINEGLDLNSVSSQVVGSLSSPRYHFGGFQASSSLSRAGAPTLLGRRSIHRHIQQLLSVNRMNHSADRAEGNSGANFVSGLLYSPVDQRRETTIHRASTLDTGVYHAFFQERFSENPSPAAQDPDLLSPRLSQPRRQTGQDPTTVPANGTLWPGLAGRNSLSGYEQPQQYSSRPNDGCDREEADFHTAKEQLQSMVKSHLKNLSRDSNLAQGTFKDIARSSTHTILAACELEHKSNEVAAVPPPPICGHIELVAGGKASLMRGCCSTCFDSFVVDVVKKILDTKLSEQWLSLGL</sequence>
<feature type="compositionally biased region" description="Acidic residues" evidence="5">
    <location>
        <begin position="56"/>
        <end position="71"/>
    </location>
</feature>
<evidence type="ECO:0000313" key="8">
    <source>
        <dbReference type="Proteomes" id="UP000237105"/>
    </source>
</evidence>
<evidence type="ECO:0000256" key="4">
    <source>
        <dbReference type="PROSITE-ProRule" id="PRU00146"/>
    </source>
</evidence>
<dbReference type="STRING" id="3476.A0A2P5D167"/>
<evidence type="ECO:0000256" key="1">
    <source>
        <dbReference type="ARBA" id="ARBA00022723"/>
    </source>
</evidence>
<dbReference type="PANTHER" id="PTHR47177">
    <property type="entry name" value="F18C1.6 PROTEIN"/>
    <property type="match status" value="1"/>
</dbReference>
<reference evidence="8" key="1">
    <citation type="submission" date="2016-06" db="EMBL/GenBank/DDBJ databases">
        <title>Parallel loss of symbiosis genes in relatives of nitrogen-fixing non-legume Parasponia.</title>
        <authorList>
            <person name="Van Velzen R."/>
            <person name="Holmer R."/>
            <person name="Bu F."/>
            <person name="Rutten L."/>
            <person name="Van Zeijl A."/>
            <person name="Liu W."/>
            <person name="Santuari L."/>
            <person name="Cao Q."/>
            <person name="Sharma T."/>
            <person name="Shen D."/>
            <person name="Roswanjaya Y."/>
            <person name="Wardhani T."/>
            <person name="Kalhor M.S."/>
            <person name="Jansen J."/>
            <person name="Van den Hoogen J."/>
            <person name="Gungor B."/>
            <person name="Hartog M."/>
            <person name="Hontelez J."/>
            <person name="Verver J."/>
            <person name="Yang W.-C."/>
            <person name="Schijlen E."/>
            <person name="Repin R."/>
            <person name="Schilthuizen M."/>
            <person name="Schranz E."/>
            <person name="Heidstra R."/>
            <person name="Miyata K."/>
            <person name="Fedorova E."/>
            <person name="Kohlen W."/>
            <person name="Bisseling T."/>
            <person name="Smit S."/>
            <person name="Geurts R."/>
        </authorList>
    </citation>
    <scope>NUCLEOTIDE SEQUENCE [LARGE SCALE GENOMIC DNA]</scope>
    <source>
        <strain evidence="8">cv. WU1-14</strain>
    </source>
</reference>
<keyword evidence="1" id="KW-0479">Metal-binding</keyword>
<evidence type="ECO:0000256" key="5">
    <source>
        <dbReference type="SAM" id="MobiDB-lite"/>
    </source>
</evidence>
<feature type="compositionally biased region" description="Basic residues" evidence="5">
    <location>
        <begin position="75"/>
        <end position="89"/>
    </location>
</feature>
<dbReference type="InterPro" id="IPR013083">
    <property type="entry name" value="Znf_RING/FYVE/PHD"/>
</dbReference>
<feature type="compositionally biased region" description="Acidic residues" evidence="5">
    <location>
        <begin position="94"/>
        <end position="111"/>
    </location>
</feature>
<feature type="compositionally biased region" description="Polar residues" evidence="5">
    <location>
        <begin position="577"/>
        <end position="592"/>
    </location>
</feature>
<feature type="compositionally biased region" description="Basic residues" evidence="5">
    <location>
        <begin position="8"/>
        <end position="17"/>
    </location>
</feature>
<keyword evidence="2 4" id="KW-0863">Zinc-finger</keyword>
<keyword evidence="8" id="KW-1185">Reference proteome</keyword>
<dbReference type="OrthoDB" id="365379at2759"/>
<dbReference type="InterPro" id="IPR019787">
    <property type="entry name" value="Znf_PHD-finger"/>
</dbReference>
<evidence type="ECO:0000313" key="7">
    <source>
        <dbReference type="EMBL" id="PON67023.1"/>
    </source>
</evidence>
<feature type="region of interest" description="Disordered" evidence="5">
    <location>
        <begin position="533"/>
        <end position="598"/>
    </location>
</feature>
<dbReference type="PROSITE" id="PS50016">
    <property type="entry name" value="ZF_PHD_2"/>
    <property type="match status" value="1"/>
</dbReference>
<feature type="domain" description="PHD-type" evidence="6">
    <location>
        <begin position="342"/>
        <end position="391"/>
    </location>
</feature>
<feature type="compositionally biased region" description="Acidic residues" evidence="5">
    <location>
        <begin position="26"/>
        <end position="48"/>
    </location>
</feature>
<protein>
    <submittedName>
        <fullName evidence="7">Zinc finger, PHD-finger</fullName>
    </submittedName>
</protein>
<comment type="caution">
    <text evidence="7">The sequence shown here is derived from an EMBL/GenBank/DDBJ whole genome shotgun (WGS) entry which is preliminary data.</text>
</comment>
<gene>
    <name evidence="7" type="ORF">PanWU01x14_106050</name>
</gene>
<dbReference type="AlphaFoldDB" id="A0A2P5D167"/>